<reference evidence="10" key="1">
    <citation type="submission" date="2018-05" db="EMBL/GenBank/DDBJ databases">
        <authorList>
            <person name="Lanie J.A."/>
            <person name="Ng W.-L."/>
            <person name="Kazmierczak K.M."/>
            <person name="Andrzejewski T.M."/>
            <person name="Davidsen T.M."/>
            <person name="Wayne K.J."/>
            <person name="Tettelin H."/>
            <person name="Glass J.I."/>
            <person name="Rusch D."/>
            <person name="Podicherti R."/>
            <person name="Tsui H.-C.T."/>
            <person name="Winkler M.E."/>
        </authorList>
    </citation>
    <scope>NUCLEOTIDE SEQUENCE</scope>
</reference>
<organism evidence="10">
    <name type="scientific">marine metagenome</name>
    <dbReference type="NCBI Taxonomy" id="408172"/>
    <lineage>
        <taxon>unclassified sequences</taxon>
        <taxon>metagenomes</taxon>
        <taxon>ecological metagenomes</taxon>
    </lineage>
</organism>
<dbReference type="InterPro" id="IPR036615">
    <property type="entry name" value="Mur_ligase_C_dom_sf"/>
</dbReference>
<feature type="domain" description="Mur ligase central" evidence="9">
    <location>
        <begin position="111"/>
        <end position="251"/>
    </location>
</feature>
<dbReference type="GO" id="GO:0008360">
    <property type="term" value="P:regulation of cell shape"/>
    <property type="evidence" value="ECO:0007669"/>
    <property type="project" value="InterPro"/>
</dbReference>
<evidence type="ECO:0000256" key="8">
    <source>
        <dbReference type="ARBA" id="ARBA00023306"/>
    </source>
</evidence>
<dbReference type="PANTHER" id="PTHR43692">
    <property type="entry name" value="UDP-N-ACETYLMURAMOYLALANINE--D-GLUTAMATE LIGASE"/>
    <property type="match status" value="1"/>
</dbReference>
<dbReference type="UniPathway" id="UPA00219"/>
<dbReference type="GO" id="GO:0005737">
    <property type="term" value="C:cytoplasm"/>
    <property type="evidence" value="ECO:0007669"/>
    <property type="project" value="UniProtKB-SubCell"/>
</dbReference>
<evidence type="ECO:0000256" key="1">
    <source>
        <dbReference type="ARBA" id="ARBA00004496"/>
    </source>
</evidence>
<dbReference type="AlphaFoldDB" id="A0A381NNQ1"/>
<gene>
    <name evidence="10" type="ORF">METZ01_LOCUS9035</name>
</gene>
<dbReference type="Gene3D" id="3.40.50.720">
    <property type="entry name" value="NAD(P)-binding Rossmann-like Domain"/>
    <property type="match status" value="1"/>
</dbReference>
<dbReference type="GO" id="GO:0009252">
    <property type="term" value="P:peptidoglycan biosynthetic process"/>
    <property type="evidence" value="ECO:0007669"/>
    <property type="project" value="UniProtKB-UniPathway"/>
</dbReference>
<dbReference type="GO" id="GO:0004326">
    <property type="term" value="F:tetrahydrofolylpolyglutamate synthase activity"/>
    <property type="evidence" value="ECO:0007669"/>
    <property type="project" value="InterPro"/>
</dbReference>
<evidence type="ECO:0000313" key="10">
    <source>
        <dbReference type="EMBL" id="SUZ56181.1"/>
    </source>
</evidence>
<evidence type="ECO:0000256" key="7">
    <source>
        <dbReference type="ARBA" id="ARBA00022840"/>
    </source>
</evidence>
<dbReference type="Gene3D" id="3.90.190.20">
    <property type="entry name" value="Mur ligase, C-terminal domain"/>
    <property type="match status" value="1"/>
</dbReference>
<name>A0A381NNQ1_9ZZZZ</name>
<dbReference type="PANTHER" id="PTHR43692:SF1">
    <property type="entry name" value="UDP-N-ACETYLMURAMOYLALANINE--D-GLUTAMATE LIGASE"/>
    <property type="match status" value="1"/>
</dbReference>
<evidence type="ECO:0000259" key="9">
    <source>
        <dbReference type="Pfam" id="PF08245"/>
    </source>
</evidence>
<evidence type="ECO:0000256" key="3">
    <source>
        <dbReference type="ARBA" id="ARBA00022490"/>
    </source>
</evidence>
<sequence length="437" mass="51344">MLSQNILKSKNFLIYGLGLTGQSVCQFLKKSRTKNIFLWDDNRNLRKKFKIKENSKILKKKINEADFIILSPGISLRKSKYKKTLLKNQNKVITDIDLFFLTKKFFKSIIVTGTNGKSTTCSIIKRVLESSGHNIVAVGNIGKPILDYNFQRNTIAVIEMSSFQLEYSKYLRPNYAILLNISKDHLDWHGTMKNYINAKFKIFSYQNTNDFAYVFDDQRIVNLYKRRKFKASLLVVKKNIKKFIKNKIKNNYLKSSNNVENLSFIYLLMKKFKIADKFFFSSLKKFQGLPHRQEVFLKKNKISFINDSKATSFEASKSCLTNYKNIIWILGGLKKDGDRFFLNRIKKNIIKAFIIGKDRSFFKKQLRGKIDYKETLNLKNTVKHIYQELKFISLQKKKEGIFVILSPASASYDQFNNFEERGNQFKKLTINYARKYF</sequence>
<keyword evidence="6" id="KW-0547">Nucleotide-binding</keyword>
<dbReference type="EMBL" id="UINC01000485">
    <property type="protein sequence ID" value="SUZ56181.1"/>
    <property type="molecule type" value="Genomic_DNA"/>
</dbReference>
<protein>
    <recommendedName>
        <fullName evidence="9">Mur ligase central domain-containing protein</fullName>
    </recommendedName>
</protein>
<dbReference type="GO" id="GO:0008764">
    <property type="term" value="F:UDP-N-acetylmuramoylalanine-D-glutamate ligase activity"/>
    <property type="evidence" value="ECO:0007669"/>
    <property type="project" value="InterPro"/>
</dbReference>
<evidence type="ECO:0000256" key="4">
    <source>
        <dbReference type="ARBA" id="ARBA00022598"/>
    </source>
</evidence>
<dbReference type="GO" id="GO:0051301">
    <property type="term" value="P:cell division"/>
    <property type="evidence" value="ECO:0007669"/>
    <property type="project" value="UniProtKB-KW"/>
</dbReference>
<keyword evidence="7" id="KW-0067">ATP-binding</keyword>
<dbReference type="GO" id="GO:0005524">
    <property type="term" value="F:ATP binding"/>
    <property type="evidence" value="ECO:0007669"/>
    <property type="project" value="UniProtKB-KW"/>
</dbReference>
<dbReference type="SUPFAM" id="SSF53623">
    <property type="entry name" value="MurD-like peptide ligases, catalytic domain"/>
    <property type="match status" value="1"/>
</dbReference>
<comment type="pathway">
    <text evidence="2">Cell wall biogenesis; peptidoglycan biosynthesis.</text>
</comment>
<dbReference type="InterPro" id="IPR018109">
    <property type="entry name" value="Folylpolyglutamate_synth_CS"/>
</dbReference>
<dbReference type="InterPro" id="IPR036565">
    <property type="entry name" value="Mur-like_cat_sf"/>
</dbReference>
<keyword evidence="4" id="KW-0436">Ligase</keyword>
<comment type="subcellular location">
    <subcellularLocation>
        <location evidence="1">Cytoplasm</location>
    </subcellularLocation>
</comment>
<proteinExistence type="inferred from homology"/>
<evidence type="ECO:0000256" key="2">
    <source>
        <dbReference type="ARBA" id="ARBA00004752"/>
    </source>
</evidence>
<dbReference type="Gene3D" id="3.40.1190.10">
    <property type="entry name" value="Mur-like, catalytic domain"/>
    <property type="match status" value="1"/>
</dbReference>
<accession>A0A381NNQ1</accession>
<dbReference type="Pfam" id="PF08245">
    <property type="entry name" value="Mur_ligase_M"/>
    <property type="match status" value="1"/>
</dbReference>
<dbReference type="SUPFAM" id="SSF53244">
    <property type="entry name" value="MurD-like peptide ligases, peptide-binding domain"/>
    <property type="match status" value="1"/>
</dbReference>
<keyword evidence="3" id="KW-0963">Cytoplasm</keyword>
<dbReference type="PROSITE" id="PS01011">
    <property type="entry name" value="FOLYLPOLYGLU_SYNT_1"/>
    <property type="match status" value="1"/>
</dbReference>
<dbReference type="HAMAP" id="MF_00639">
    <property type="entry name" value="MurD"/>
    <property type="match status" value="1"/>
</dbReference>
<keyword evidence="5" id="KW-0132">Cell division</keyword>
<evidence type="ECO:0000256" key="5">
    <source>
        <dbReference type="ARBA" id="ARBA00022618"/>
    </source>
</evidence>
<dbReference type="Pfam" id="PF21799">
    <property type="entry name" value="MurD-like_N"/>
    <property type="match status" value="1"/>
</dbReference>
<evidence type="ECO:0000256" key="6">
    <source>
        <dbReference type="ARBA" id="ARBA00022741"/>
    </source>
</evidence>
<dbReference type="NCBIfam" id="TIGR01087">
    <property type="entry name" value="murD"/>
    <property type="match status" value="1"/>
</dbReference>
<dbReference type="InterPro" id="IPR013221">
    <property type="entry name" value="Mur_ligase_cen"/>
</dbReference>
<dbReference type="InterPro" id="IPR005762">
    <property type="entry name" value="MurD"/>
</dbReference>
<keyword evidence="8" id="KW-0131">Cell cycle</keyword>